<evidence type="ECO:0000256" key="3">
    <source>
        <dbReference type="ARBA" id="ARBA00023014"/>
    </source>
</evidence>
<feature type="domain" description="4Fe-4S ferredoxin-type" evidence="4">
    <location>
        <begin position="173"/>
        <end position="203"/>
    </location>
</feature>
<dbReference type="SUPFAM" id="SSF52218">
    <property type="entry name" value="Flavoproteins"/>
    <property type="match status" value="1"/>
</dbReference>
<evidence type="ECO:0000259" key="4">
    <source>
        <dbReference type="PROSITE" id="PS51379"/>
    </source>
</evidence>
<reference evidence="5 6" key="1">
    <citation type="submission" date="2018-04" db="EMBL/GenBank/DDBJ databases">
        <title>Novel Campyloabacter and Helicobacter Species and Strains.</title>
        <authorList>
            <person name="Mannion A.J."/>
            <person name="Shen Z."/>
            <person name="Fox J.G."/>
        </authorList>
    </citation>
    <scope>NUCLEOTIDE SEQUENCE [LARGE SCALE GENOMIC DNA]</scope>
    <source>
        <strain evidence="5 6">MIT 04-9362</strain>
    </source>
</reference>
<dbReference type="NCBIfam" id="NF038196">
    <property type="entry name" value="ferrodoxin_EFR1"/>
    <property type="match status" value="1"/>
</dbReference>
<dbReference type="AlphaFoldDB" id="A0A3D8J560"/>
<dbReference type="RefSeq" id="WP_115579445.1">
    <property type="nucleotide sequence ID" value="NZ_NXLX01000018.1"/>
</dbReference>
<accession>A0A3D8J560</accession>
<dbReference type="Proteomes" id="UP000256695">
    <property type="component" value="Unassembled WGS sequence"/>
</dbReference>
<organism evidence="5 6">
    <name type="scientific">Helicobacter anseris</name>
    <dbReference type="NCBI Taxonomy" id="375926"/>
    <lineage>
        <taxon>Bacteria</taxon>
        <taxon>Pseudomonadati</taxon>
        <taxon>Campylobacterota</taxon>
        <taxon>Epsilonproteobacteria</taxon>
        <taxon>Campylobacterales</taxon>
        <taxon>Helicobacteraceae</taxon>
        <taxon>Helicobacter</taxon>
    </lineage>
</organism>
<keyword evidence="2" id="KW-0408">Iron</keyword>
<dbReference type="PROSITE" id="PS51379">
    <property type="entry name" value="4FE4S_FER_2"/>
    <property type="match status" value="2"/>
</dbReference>
<evidence type="ECO:0000313" key="5">
    <source>
        <dbReference type="EMBL" id="RDU72627.1"/>
    </source>
</evidence>
<dbReference type="OrthoDB" id="9808559at2"/>
<dbReference type="InterPro" id="IPR017896">
    <property type="entry name" value="4Fe4S_Fe-S-bd"/>
</dbReference>
<evidence type="ECO:0000256" key="2">
    <source>
        <dbReference type="ARBA" id="ARBA00023004"/>
    </source>
</evidence>
<dbReference type="EMBL" id="NXLX01000018">
    <property type="protein sequence ID" value="RDU72627.1"/>
    <property type="molecule type" value="Genomic_DNA"/>
</dbReference>
<dbReference type="Pfam" id="PF00037">
    <property type="entry name" value="Fer4"/>
    <property type="match status" value="1"/>
</dbReference>
<protein>
    <submittedName>
        <fullName evidence="5">4Fe-4S ferredoxin</fullName>
    </submittedName>
</protein>
<evidence type="ECO:0000256" key="1">
    <source>
        <dbReference type="ARBA" id="ARBA00022723"/>
    </source>
</evidence>
<dbReference type="Gene3D" id="3.30.70.20">
    <property type="match status" value="1"/>
</dbReference>
<name>A0A3D8J560_9HELI</name>
<dbReference type="InterPro" id="IPR047964">
    <property type="entry name" value="EFR1-like"/>
</dbReference>
<dbReference type="InterPro" id="IPR029039">
    <property type="entry name" value="Flavoprotein-like_sf"/>
</dbReference>
<keyword evidence="6" id="KW-1185">Reference proteome</keyword>
<comment type="caution">
    <text evidence="5">The sequence shown here is derived from an EMBL/GenBank/DDBJ whole genome shotgun (WGS) entry which is preliminary data.</text>
</comment>
<keyword evidence="1" id="KW-0479">Metal-binding</keyword>
<dbReference type="PROSITE" id="PS00198">
    <property type="entry name" value="4FE4S_FER_1"/>
    <property type="match status" value="2"/>
</dbReference>
<feature type="domain" description="4Fe-4S ferredoxin-type" evidence="4">
    <location>
        <begin position="205"/>
        <end position="230"/>
    </location>
</feature>
<dbReference type="InterPro" id="IPR017900">
    <property type="entry name" value="4Fe4S_Fe_S_CS"/>
</dbReference>
<sequence>MTILYFTATGNSLYIAKSFKNATLYSIPQLLREKKLEFNDDVIGIITPTHNFSIPTLIRLFLPQAKIKCNYFFTIFTCGGSTLGALDEYAKLAQKQNLTLNYLNRIAMMDNYLKLWDMREQEKKLPQKYTQEKLEQILQDIEKRKNFRLKSNIFYQWFSEMTYFWCSNFVSNHKQFHIEDSCINCNICTKVCPVSNILKSTPKPLYQNHCILCLACTHHCPTHSITLKGEKSKERYRHPQISLREIIQSNQG</sequence>
<gene>
    <name evidence="5" type="ORF">CQA57_06585</name>
</gene>
<evidence type="ECO:0000313" key="6">
    <source>
        <dbReference type="Proteomes" id="UP000256695"/>
    </source>
</evidence>
<proteinExistence type="predicted"/>
<dbReference type="GO" id="GO:0051536">
    <property type="term" value="F:iron-sulfur cluster binding"/>
    <property type="evidence" value="ECO:0007669"/>
    <property type="project" value="UniProtKB-KW"/>
</dbReference>
<dbReference type="SUPFAM" id="SSF54862">
    <property type="entry name" value="4Fe-4S ferredoxins"/>
    <property type="match status" value="1"/>
</dbReference>
<dbReference type="GO" id="GO:0046872">
    <property type="term" value="F:metal ion binding"/>
    <property type="evidence" value="ECO:0007669"/>
    <property type="project" value="UniProtKB-KW"/>
</dbReference>
<keyword evidence="3" id="KW-0411">Iron-sulfur</keyword>